<reference evidence="2 3" key="1">
    <citation type="submission" date="2019-02" db="EMBL/GenBank/DDBJ databases">
        <title>Deep-cultivation of Planctomycetes and their phenomic and genomic characterization uncovers novel biology.</title>
        <authorList>
            <person name="Wiegand S."/>
            <person name="Jogler M."/>
            <person name="Boedeker C."/>
            <person name="Pinto D."/>
            <person name="Vollmers J."/>
            <person name="Rivas-Marin E."/>
            <person name="Kohn T."/>
            <person name="Peeters S.H."/>
            <person name="Heuer A."/>
            <person name="Rast P."/>
            <person name="Oberbeckmann S."/>
            <person name="Bunk B."/>
            <person name="Jeske O."/>
            <person name="Meyerdierks A."/>
            <person name="Storesund J.E."/>
            <person name="Kallscheuer N."/>
            <person name="Luecker S."/>
            <person name="Lage O.M."/>
            <person name="Pohl T."/>
            <person name="Merkel B.J."/>
            <person name="Hornburger P."/>
            <person name="Mueller R.-W."/>
            <person name="Bruemmer F."/>
            <person name="Labrenz M."/>
            <person name="Spormann A.M."/>
            <person name="Op Den Camp H."/>
            <person name="Overmann J."/>
            <person name="Amann R."/>
            <person name="Jetten M.S.M."/>
            <person name="Mascher T."/>
            <person name="Medema M.H."/>
            <person name="Devos D.P."/>
            <person name="Kaster A.-K."/>
            <person name="Ovreas L."/>
            <person name="Rohde M."/>
            <person name="Galperin M.Y."/>
            <person name="Jogler C."/>
        </authorList>
    </citation>
    <scope>NUCLEOTIDE SEQUENCE [LARGE SCALE GENOMIC DNA]</scope>
    <source>
        <strain evidence="2 3">Pla22</strain>
    </source>
</reference>
<dbReference type="OrthoDB" id="3199616at2"/>
<gene>
    <name evidence="2" type="ORF">Pla22_48460</name>
</gene>
<evidence type="ECO:0000259" key="1">
    <source>
        <dbReference type="Pfam" id="PF04230"/>
    </source>
</evidence>
<organism evidence="2 3">
    <name type="scientific">Rubripirellula amarantea</name>
    <dbReference type="NCBI Taxonomy" id="2527999"/>
    <lineage>
        <taxon>Bacteria</taxon>
        <taxon>Pseudomonadati</taxon>
        <taxon>Planctomycetota</taxon>
        <taxon>Planctomycetia</taxon>
        <taxon>Pirellulales</taxon>
        <taxon>Pirellulaceae</taxon>
        <taxon>Rubripirellula</taxon>
    </lineage>
</organism>
<keyword evidence="2" id="KW-0808">Transferase</keyword>
<keyword evidence="3" id="KW-1185">Reference proteome</keyword>
<sequence>MTASANASNVSSDQYVLYGSFGGWNVGDEAILATVENLLSIPKIRNTGEQRKFNRTVICTRVREGARELYEQNGRRIVLAKDFSAIAKALRGRQLIIGGGQILTGDKSYKGLIFLVILTTMARVLSRRAIMVGIGVEGVHRRVAKLLCRVITNNCQRVDCRDEYSQEMLKQAGCDAKRLNLMADVVLSKAIAGEHLPGLVDDSDANNLETLESHASELPMISVGLHFAPSRSYASTDEMSALASTIAEAFPDHTVSLVSNDCRAGFDEEMLTNLESQIQHPRIRFCHFDYPDQVVQNYARSVCVVSVRMHPLILALIHRVPVVGIRRSNKVIQLSQRVPFPLHDWGNDPHEHLIDLIRVAINGPAPSIDHLANLAASSFQSATAESHS</sequence>
<dbReference type="Proteomes" id="UP000316598">
    <property type="component" value="Unassembled WGS sequence"/>
</dbReference>
<dbReference type="Pfam" id="PF04230">
    <property type="entry name" value="PS_pyruv_trans"/>
    <property type="match status" value="1"/>
</dbReference>
<dbReference type="InterPro" id="IPR007345">
    <property type="entry name" value="Polysacch_pyruvyl_Trfase"/>
</dbReference>
<evidence type="ECO:0000313" key="3">
    <source>
        <dbReference type="Proteomes" id="UP000316598"/>
    </source>
</evidence>
<comment type="caution">
    <text evidence="2">The sequence shown here is derived from an EMBL/GenBank/DDBJ whole genome shotgun (WGS) entry which is preliminary data.</text>
</comment>
<dbReference type="RefSeq" id="WP_146517159.1">
    <property type="nucleotide sequence ID" value="NZ_SJPI01000003.1"/>
</dbReference>
<dbReference type="AlphaFoldDB" id="A0A5C5WFW4"/>
<proteinExistence type="predicted"/>
<dbReference type="PANTHER" id="PTHR36836">
    <property type="entry name" value="COLANIC ACID BIOSYNTHESIS PROTEIN WCAK"/>
    <property type="match status" value="1"/>
</dbReference>
<protein>
    <submittedName>
        <fullName evidence="2">Polysaccharide pyruvyl transferase</fullName>
    </submittedName>
</protein>
<dbReference type="GO" id="GO:0016740">
    <property type="term" value="F:transferase activity"/>
    <property type="evidence" value="ECO:0007669"/>
    <property type="project" value="UniProtKB-KW"/>
</dbReference>
<feature type="domain" description="Polysaccharide pyruvyl transferase" evidence="1">
    <location>
        <begin position="84"/>
        <end position="329"/>
    </location>
</feature>
<dbReference type="PANTHER" id="PTHR36836:SF1">
    <property type="entry name" value="COLANIC ACID BIOSYNTHESIS PROTEIN WCAK"/>
    <property type="match status" value="1"/>
</dbReference>
<evidence type="ECO:0000313" key="2">
    <source>
        <dbReference type="EMBL" id="TWT49648.1"/>
    </source>
</evidence>
<dbReference type="EMBL" id="SJPI01000003">
    <property type="protein sequence ID" value="TWT49648.1"/>
    <property type="molecule type" value="Genomic_DNA"/>
</dbReference>
<name>A0A5C5WFW4_9BACT</name>
<accession>A0A5C5WFW4</accession>